<evidence type="ECO:0000256" key="9">
    <source>
        <dbReference type="ARBA" id="ARBA00049563"/>
    </source>
</evidence>
<keyword evidence="5 10" id="KW-0819">tRNA processing</keyword>
<comment type="cofactor">
    <cofactor evidence="1 10">
        <name>Mg(2+)</name>
        <dbReference type="ChEBI" id="CHEBI:18420"/>
    </cofactor>
</comment>
<comment type="caution">
    <text evidence="14">The sequence shown here is derived from an EMBL/GenBank/DDBJ whole genome shotgun (WGS) entry which is preliminary data.</text>
</comment>
<dbReference type="HAMAP" id="MF_00185">
    <property type="entry name" value="IPP_trans"/>
    <property type="match status" value="1"/>
</dbReference>
<accession>A0A242JX13</accession>
<dbReference type="Pfam" id="PF01715">
    <property type="entry name" value="IPPT"/>
    <property type="match status" value="1"/>
</dbReference>
<feature type="site" description="Interaction with substrate tRNA" evidence="10">
    <location>
        <position position="100"/>
    </location>
</feature>
<keyword evidence="8 10" id="KW-0460">Magnesium</keyword>
<comment type="subunit">
    <text evidence="10">Monomer.</text>
</comment>
<proteinExistence type="inferred from homology"/>
<dbReference type="InterPro" id="IPR018022">
    <property type="entry name" value="IPT"/>
</dbReference>
<keyword evidence="15" id="KW-1185">Reference proteome</keyword>
<evidence type="ECO:0000256" key="11">
    <source>
        <dbReference type="RuleBase" id="RU003783"/>
    </source>
</evidence>
<dbReference type="STRING" id="1987383.A5844_002439"/>
<dbReference type="GO" id="GO:0006400">
    <property type="term" value="P:tRNA modification"/>
    <property type="evidence" value="ECO:0007669"/>
    <property type="project" value="TreeGrafter"/>
</dbReference>
<dbReference type="GO" id="GO:0052381">
    <property type="term" value="F:tRNA dimethylallyltransferase activity"/>
    <property type="evidence" value="ECO:0007669"/>
    <property type="project" value="UniProtKB-UniRule"/>
</dbReference>
<evidence type="ECO:0000256" key="7">
    <source>
        <dbReference type="ARBA" id="ARBA00022840"/>
    </source>
</evidence>
<organism evidence="14 15">
    <name type="scientific">Candidatus Enterococcus wittei</name>
    <dbReference type="NCBI Taxonomy" id="1987383"/>
    <lineage>
        <taxon>Bacteria</taxon>
        <taxon>Bacillati</taxon>
        <taxon>Bacillota</taxon>
        <taxon>Bacilli</taxon>
        <taxon>Lactobacillales</taxon>
        <taxon>Enterococcaceae</taxon>
        <taxon>Enterococcus</taxon>
    </lineage>
</organism>
<evidence type="ECO:0000256" key="5">
    <source>
        <dbReference type="ARBA" id="ARBA00022694"/>
    </source>
</evidence>
<dbReference type="Gene3D" id="1.10.20.140">
    <property type="match status" value="1"/>
</dbReference>
<comment type="caution">
    <text evidence="10">Lacks conserved residue(s) required for the propagation of feature annotation.</text>
</comment>
<evidence type="ECO:0000256" key="8">
    <source>
        <dbReference type="ARBA" id="ARBA00022842"/>
    </source>
</evidence>
<keyword evidence="6 10" id="KW-0547">Nucleotide-binding</keyword>
<dbReference type="EC" id="2.5.1.75" evidence="10"/>
<feature type="binding site" evidence="10">
    <location>
        <begin position="11"/>
        <end position="16"/>
    </location>
    <ligand>
        <name>substrate</name>
    </ligand>
</feature>
<evidence type="ECO:0000256" key="13">
    <source>
        <dbReference type="RuleBase" id="RU003785"/>
    </source>
</evidence>
<reference evidence="14 15" key="1">
    <citation type="submission" date="2017-05" db="EMBL/GenBank/DDBJ databases">
        <title>The Genome Sequence of Enterococcus sp. 10A9_DIV0425.</title>
        <authorList>
            <consortium name="The Broad Institute Genomics Platform"/>
            <consortium name="The Broad Institute Genomic Center for Infectious Diseases"/>
            <person name="Earl A."/>
            <person name="Manson A."/>
            <person name="Schwartman J."/>
            <person name="Gilmore M."/>
            <person name="Abouelleil A."/>
            <person name="Cao P."/>
            <person name="Chapman S."/>
            <person name="Cusick C."/>
            <person name="Shea T."/>
            <person name="Young S."/>
            <person name="Neafsey D."/>
            <person name="Nusbaum C."/>
            <person name="Birren B."/>
        </authorList>
    </citation>
    <scope>NUCLEOTIDE SEQUENCE [LARGE SCALE GENOMIC DNA]</scope>
    <source>
        <strain evidence="14 15">10A9_DIV0425</strain>
    </source>
</reference>
<evidence type="ECO:0000256" key="10">
    <source>
        <dbReference type="HAMAP-Rule" id="MF_00185"/>
    </source>
</evidence>
<dbReference type="Gene3D" id="3.40.50.300">
    <property type="entry name" value="P-loop containing nucleotide triphosphate hydrolases"/>
    <property type="match status" value="1"/>
</dbReference>
<evidence type="ECO:0000256" key="1">
    <source>
        <dbReference type="ARBA" id="ARBA00001946"/>
    </source>
</evidence>
<dbReference type="NCBIfam" id="TIGR00174">
    <property type="entry name" value="miaA"/>
    <property type="match status" value="1"/>
</dbReference>
<dbReference type="GO" id="GO:0005524">
    <property type="term" value="F:ATP binding"/>
    <property type="evidence" value="ECO:0007669"/>
    <property type="project" value="UniProtKB-UniRule"/>
</dbReference>
<comment type="catalytic activity">
    <reaction evidence="9 10 11">
        <text>adenosine(37) in tRNA + dimethylallyl diphosphate = N(6)-dimethylallyladenosine(37) in tRNA + diphosphate</text>
        <dbReference type="Rhea" id="RHEA:26482"/>
        <dbReference type="Rhea" id="RHEA-COMP:10162"/>
        <dbReference type="Rhea" id="RHEA-COMP:10375"/>
        <dbReference type="ChEBI" id="CHEBI:33019"/>
        <dbReference type="ChEBI" id="CHEBI:57623"/>
        <dbReference type="ChEBI" id="CHEBI:74411"/>
        <dbReference type="ChEBI" id="CHEBI:74415"/>
        <dbReference type="EC" id="2.5.1.75"/>
    </reaction>
</comment>
<evidence type="ECO:0000256" key="2">
    <source>
        <dbReference type="ARBA" id="ARBA00003213"/>
    </source>
</evidence>
<feature type="binding site" evidence="10">
    <location>
        <begin position="9"/>
        <end position="16"/>
    </location>
    <ligand>
        <name>ATP</name>
        <dbReference type="ChEBI" id="CHEBI:30616"/>
    </ligand>
</feature>
<dbReference type="InterPro" id="IPR039657">
    <property type="entry name" value="Dimethylallyltransferase"/>
</dbReference>
<dbReference type="InterPro" id="IPR027417">
    <property type="entry name" value="P-loop_NTPase"/>
</dbReference>
<evidence type="ECO:0000256" key="3">
    <source>
        <dbReference type="ARBA" id="ARBA00005842"/>
    </source>
</evidence>
<dbReference type="RefSeq" id="WP_086285474.1">
    <property type="nucleotide sequence ID" value="NZ_NGMO01000004.1"/>
</dbReference>
<evidence type="ECO:0000313" key="15">
    <source>
        <dbReference type="Proteomes" id="UP000194933"/>
    </source>
</evidence>
<feature type="region of interest" description="Interaction with substrate tRNA" evidence="10">
    <location>
        <begin position="34"/>
        <end position="37"/>
    </location>
</feature>
<dbReference type="PANTHER" id="PTHR11088:SF60">
    <property type="entry name" value="TRNA DIMETHYLALLYLTRANSFERASE"/>
    <property type="match status" value="1"/>
</dbReference>
<evidence type="ECO:0000313" key="14">
    <source>
        <dbReference type="EMBL" id="OTP09659.1"/>
    </source>
</evidence>
<protein>
    <recommendedName>
        <fullName evidence="10">tRNA dimethylallyltransferase</fullName>
        <ecNumber evidence="10">2.5.1.75</ecNumber>
    </recommendedName>
    <alternativeName>
        <fullName evidence="10">Dimethylallyl diphosphate:tRNA dimethylallyltransferase</fullName>
        <shortName evidence="10">DMAPP:tRNA dimethylallyltransferase</shortName>
        <shortName evidence="10">DMATase</shortName>
    </alternativeName>
    <alternativeName>
        <fullName evidence="10">Isopentenyl-diphosphate:tRNA isopentenyltransferase</fullName>
        <shortName evidence="10">IPP transferase</shortName>
        <shortName evidence="10">IPPT</shortName>
        <shortName evidence="10">IPTase</shortName>
    </alternativeName>
</protein>
<evidence type="ECO:0000256" key="12">
    <source>
        <dbReference type="RuleBase" id="RU003784"/>
    </source>
</evidence>
<keyword evidence="4 10" id="KW-0808">Transferase</keyword>
<gene>
    <name evidence="10" type="primary">miaA</name>
    <name evidence="14" type="ORF">A5844_002439</name>
</gene>
<name>A0A242JX13_9ENTE</name>
<dbReference type="EMBL" id="NGMO01000004">
    <property type="protein sequence ID" value="OTP09659.1"/>
    <property type="molecule type" value="Genomic_DNA"/>
</dbReference>
<dbReference type="PANTHER" id="PTHR11088">
    <property type="entry name" value="TRNA DIMETHYLALLYLTRANSFERASE"/>
    <property type="match status" value="1"/>
</dbReference>
<comment type="function">
    <text evidence="2 10 12">Catalyzes the transfer of a dimethylallyl group onto the adenine at position 37 in tRNAs that read codons beginning with uridine, leading to the formation of N6-(dimethylallyl)adenosine (i(6)A).</text>
</comment>
<sequence length="310" mass="35713">MEKVLVIVGPTAVGKTALSVELAKKFNGEIISGDSLQIYKHLDIGTAKIKPTEMAGVPHHLIDVIEPVQNYSVADFQKTGRQLITEITARGHLPIVVGGTGLYIQSLLYDYQLGAKEEGASIVRQKYEQLAEEIDRQDLWNLLKERDPLAAEKIHWNNQRKVIRALEVLEVTGYSILAPKEEPTCLYDYCMIGLDTKREYLYQRINQRVDQMIDEGLLAEARFVYDLGKVQASQGIGYKECFPYFEGERSLEEVTEDIKLHSRRYAKRQLTWFRNRMSVNWFDLLTDDTTIKEIEQMVNDWLKEGEQEHE</sequence>
<evidence type="ECO:0000256" key="4">
    <source>
        <dbReference type="ARBA" id="ARBA00022679"/>
    </source>
</evidence>
<evidence type="ECO:0000256" key="6">
    <source>
        <dbReference type="ARBA" id="ARBA00022741"/>
    </source>
</evidence>
<dbReference type="AlphaFoldDB" id="A0A242JX13"/>
<comment type="similarity">
    <text evidence="3 10 13">Belongs to the IPP transferase family.</text>
</comment>
<dbReference type="SUPFAM" id="SSF52540">
    <property type="entry name" value="P-loop containing nucleoside triphosphate hydrolases"/>
    <property type="match status" value="2"/>
</dbReference>
<keyword evidence="7 10" id="KW-0067">ATP-binding</keyword>
<feature type="site" description="Interaction with substrate tRNA" evidence="10">
    <location>
        <position position="124"/>
    </location>
</feature>
<dbReference type="Proteomes" id="UP000194933">
    <property type="component" value="Unassembled WGS sequence"/>
</dbReference>